<accession>E2CZN4</accession>
<gene>
    <name evidence="1" type="primary">m146R</name>
</gene>
<reference evidence="1 2" key="1">
    <citation type="journal article" date="2011" name="Emerg. Infect. Dis.">
        <title>Genome sequence of SG33 strain and recombination between wild-type and vaccine myxoma viruses.</title>
        <authorList>
            <person name="Camus-Bouclainville C."/>
            <person name="Gretillat M."/>
            <person name="Py R."/>
            <person name="Gelfi J."/>
            <person name="Guerin J.L."/>
            <person name="Bertagnoli S."/>
        </authorList>
    </citation>
    <scope>NUCLEOTIDE SEQUENCE [LARGE SCALE GENOMIC DNA]</scope>
    <source>
        <strain evidence="1">SG33</strain>
    </source>
</reference>
<dbReference type="EMBL" id="GQ409969">
    <property type="protein sequence ID" value="ADK63785.1"/>
    <property type="molecule type" value="Genomic_DNA"/>
</dbReference>
<dbReference type="Pfam" id="PF06227">
    <property type="entry name" value="Poxv_Bcl-2-like"/>
    <property type="match status" value="1"/>
</dbReference>
<dbReference type="Proteomes" id="UP000158288">
    <property type="component" value="Segment"/>
</dbReference>
<proteinExistence type="predicted"/>
<name>E2CZN4_9POXV</name>
<protein>
    <submittedName>
        <fullName evidence="1">M146R</fullName>
    </submittedName>
</protein>
<evidence type="ECO:0000313" key="1">
    <source>
        <dbReference type="EMBL" id="ADK63785.1"/>
    </source>
</evidence>
<dbReference type="Gene3D" id="1.10.437.20">
    <property type="entry name" value="dsDNA poxvirus"/>
    <property type="match status" value="1"/>
</dbReference>
<dbReference type="InterPro" id="IPR043018">
    <property type="entry name" value="Poxvirus_sf"/>
</dbReference>
<sequence>MYDEDTIKRYIRWRGGDLDVPYEDVFETYTEFDVLAKKKFGKCDYDFIKPMNLTLSDGPRLGKLPTKESMTPEEAIGLCGILAEKVTHSHYDVDWDVVFTELFGAMTG</sequence>
<evidence type="ECO:0000313" key="2">
    <source>
        <dbReference type="Proteomes" id="UP000158288"/>
    </source>
</evidence>
<dbReference type="InterPro" id="IPR022819">
    <property type="entry name" value="Poxvirus_Bcl-2-like"/>
</dbReference>
<organism evidence="1 2">
    <name type="scientific">Myxoma virus</name>
    <dbReference type="NCBI Taxonomy" id="10273"/>
    <lineage>
        <taxon>Viruses</taxon>
        <taxon>Varidnaviria</taxon>
        <taxon>Bamfordvirae</taxon>
        <taxon>Nucleocytoviricota</taxon>
        <taxon>Pokkesviricetes</taxon>
        <taxon>Chitovirales</taxon>
        <taxon>Poxviridae</taxon>
        <taxon>Chordopoxvirinae</taxon>
        <taxon>Leporipoxvirus</taxon>
        <taxon>Leporipoxvirus myxoma</taxon>
    </lineage>
</organism>